<name>A0AAV4NQA4_CAEEX</name>
<comment type="caution">
    <text evidence="2">The sequence shown here is derived from an EMBL/GenBank/DDBJ whole genome shotgun (WGS) entry which is preliminary data.</text>
</comment>
<organism evidence="2 3">
    <name type="scientific">Caerostris extrusa</name>
    <name type="common">Bark spider</name>
    <name type="synonym">Caerostris bankana</name>
    <dbReference type="NCBI Taxonomy" id="172846"/>
    <lineage>
        <taxon>Eukaryota</taxon>
        <taxon>Metazoa</taxon>
        <taxon>Ecdysozoa</taxon>
        <taxon>Arthropoda</taxon>
        <taxon>Chelicerata</taxon>
        <taxon>Arachnida</taxon>
        <taxon>Araneae</taxon>
        <taxon>Araneomorphae</taxon>
        <taxon>Entelegynae</taxon>
        <taxon>Araneoidea</taxon>
        <taxon>Araneidae</taxon>
        <taxon>Caerostris</taxon>
    </lineage>
</organism>
<dbReference type="Proteomes" id="UP001054945">
    <property type="component" value="Unassembled WGS sequence"/>
</dbReference>
<accession>A0AAV4NQA4</accession>
<gene>
    <name evidence="2" type="ORF">CEXT_583521</name>
</gene>
<feature type="region of interest" description="Disordered" evidence="1">
    <location>
        <begin position="1"/>
        <end position="25"/>
    </location>
</feature>
<sequence>MSTSDAASCSTGSSGSVESVPSSSEIPAIETVRTKNYFVLIGSNCSFADRNRAFCWRSQRTPRCRRSNEGLRKLPE</sequence>
<keyword evidence="3" id="KW-1185">Reference proteome</keyword>
<reference evidence="2 3" key="1">
    <citation type="submission" date="2021-06" db="EMBL/GenBank/DDBJ databases">
        <title>Caerostris extrusa draft genome.</title>
        <authorList>
            <person name="Kono N."/>
            <person name="Arakawa K."/>
        </authorList>
    </citation>
    <scope>NUCLEOTIDE SEQUENCE [LARGE SCALE GENOMIC DNA]</scope>
</reference>
<dbReference type="AlphaFoldDB" id="A0AAV4NQA4"/>
<evidence type="ECO:0000313" key="3">
    <source>
        <dbReference type="Proteomes" id="UP001054945"/>
    </source>
</evidence>
<evidence type="ECO:0000256" key="1">
    <source>
        <dbReference type="SAM" id="MobiDB-lite"/>
    </source>
</evidence>
<dbReference type="EMBL" id="BPLR01021155">
    <property type="protein sequence ID" value="GIX86588.1"/>
    <property type="molecule type" value="Genomic_DNA"/>
</dbReference>
<evidence type="ECO:0000313" key="2">
    <source>
        <dbReference type="EMBL" id="GIX86588.1"/>
    </source>
</evidence>
<proteinExistence type="predicted"/>
<protein>
    <submittedName>
        <fullName evidence="2">Uncharacterized protein</fullName>
    </submittedName>
</protein>